<dbReference type="RefSeq" id="WP_072784368.1">
    <property type="nucleotide sequence ID" value="NZ_FQZH01000003.1"/>
</dbReference>
<keyword evidence="3" id="KW-1185">Reference proteome</keyword>
<reference evidence="2 3" key="1">
    <citation type="submission" date="2016-11" db="EMBL/GenBank/DDBJ databases">
        <authorList>
            <person name="Jaros S."/>
            <person name="Januszkiewicz K."/>
            <person name="Wedrychowicz H."/>
        </authorList>
    </citation>
    <scope>NUCLEOTIDE SEQUENCE [LARGE SCALE GENOMIC DNA]</scope>
    <source>
        <strain evidence="2 3">DSM 22807</strain>
    </source>
</reference>
<protein>
    <submittedName>
        <fullName evidence="2">Uncharacterized protein</fullName>
    </submittedName>
</protein>
<dbReference type="OrthoDB" id="1200986at2"/>
<evidence type="ECO:0000256" key="1">
    <source>
        <dbReference type="SAM" id="Phobius"/>
    </source>
</evidence>
<accession>A0A1M6IX26</accession>
<dbReference type="InterPro" id="IPR045466">
    <property type="entry name" value="DUF6498"/>
</dbReference>
<dbReference type="Pfam" id="PF20108">
    <property type="entry name" value="DUF6498"/>
    <property type="match status" value="1"/>
</dbReference>
<dbReference type="AlphaFoldDB" id="A0A1M6IX26"/>
<feature type="transmembrane region" description="Helical" evidence="1">
    <location>
        <begin position="117"/>
        <end position="139"/>
    </location>
</feature>
<evidence type="ECO:0000313" key="3">
    <source>
        <dbReference type="Proteomes" id="UP000184232"/>
    </source>
</evidence>
<feature type="transmembrane region" description="Helical" evidence="1">
    <location>
        <begin position="12"/>
        <end position="30"/>
    </location>
</feature>
<dbReference type="STRING" id="683124.SAMN05444337_1899"/>
<gene>
    <name evidence="2" type="ORF">SAMN05444337_1899</name>
</gene>
<proteinExistence type="predicted"/>
<dbReference type="Proteomes" id="UP000184232">
    <property type="component" value="Unassembled WGS sequence"/>
</dbReference>
<name>A0A1M6IX26_9FLAO</name>
<sequence>MKLKDLFTLDNKNVWLTALFYIALIVIGRLSATEFVIVYALETIIIGIFHAIKMLTITFGSNYMKNDKAKGVGLTLFFLVHYGFFVFIQTTFFFVFLSMGDDRISDSFGLSNIITVLQFEGIQVALVLMLFSHIFKFWFNFYNNQRYQNVEIGLYMFQPYVRIIIQQFVAIVPGFFIIFGNGGLAVAIVLILIRTIVDIFLSQIKNDERMFQKAVDFFMKDYKKNEDKRLEEEKVIQFLKMVTEE</sequence>
<keyword evidence="1" id="KW-0812">Transmembrane</keyword>
<dbReference type="EMBL" id="FQZH01000003">
    <property type="protein sequence ID" value="SHJ39026.1"/>
    <property type="molecule type" value="Genomic_DNA"/>
</dbReference>
<feature type="transmembrane region" description="Helical" evidence="1">
    <location>
        <begin position="36"/>
        <end position="60"/>
    </location>
</feature>
<feature type="transmembrane region" description="Helical" evidence="1">
    <location>
        <begin position="72"/>
        <end position="97"/>
    </location>
</feature>
<keyword evidence="1" id="KW-0472">Membrane</keyword>
<evidence type="ECO:0000313" key="2">
    <source>
        <dbReference type="EMBL" id="SHJ39026.1"/>
    </source>
</evidence>
<keyword evidence="1" id="KW-1133">Transmembrane helix</keyword>
<organism evidence="2 3">
    <name type="scientific">Flavobacterium haoranii</name>
    <dbReference type="NCBI Taxonomy" id="683124"/>
    <lineage>
        <taxon>Bacteria</taxon>
        <taxon>Pseudomonadati</taxon>
        <taxon>Bacteroidota</taxon>
        <taxon>Flavobacteriia</taxon>
        <taxon>Flavobacteriales</taxon>
        <taxon>Flavobacteriaceae</taxon>
        <taxon>Flavobacterium</taxon>
    </lineage>
</organism>